<dbReference type="Proteomes" id="UP000469452">
    <property type="component" value="Unassembled WGS sequence"/>
</dbReference>
<protein>
    <submittedName>
        <fullName evidence="1">Uncharacterized protein</fullName>
    </submittedName>
</protein>
<organism evidence="1 2">
    <name type="scientific">Aphanomyces astaci</name>
    <name type="common">Crayfish plague agent</name>
    <dbReference type="NCBI Taxonomy" id="112090"/>
    <lineage>
        <taxon>Eukaryota</taxon>
        <taxon>Sar</taxon>
        <taxon>Stramenopiles</taxon>
        <taxon>Oomycota</taxon>
        <taxon>Saprolegniomycetes</taxon>
        <taxon>Saprolegniales</taxon>
        <taxon>Verrucalvaceae</taxon>
        <taxon>Aphanomyces</taxon>
    </lineage>
</organism>
<proteinExistence type="predicted"/>
<evidence type="ECO:0000313" key="1">
    <source>
        <dbReference type="EMBL" id="KAF0703063.1"/>
    </source>
</evidence>
<dbReference type="EMBL" id="VJMI01020908">
    <property type="protein sequence ID" value="KAF0703063.1"/>
    <property type="molecule type" value="Genomic_DNA"/>
</dbReference>
<gene>
    <name evidence="1" type="ORF">AaE_015572</name>
</gene>
<name>A0A6A4YWU2_APHAT</name>
<dbReference type="AlphaFoldDB" id="A0A6A4YWU2"/>
<sequence>AEQEWHYLLPVVQANLNQTPAASLTSKSPMELFTALNLTTPLDVVVVGMKKELRESDWTVKDIPKNLDKLRASLKVMHKEVLEKNATRAAKATEKYESSAMIMCLGPTSTNVTIPSCS</sequence>
<evidence type="ECO:0000313" key="2">
    <source>
        <dbReference type="Proteomes" id="UP000469452"/>
    </source>
</evidence>
<accession>A0A6A4YWU2</accession>
<comment type="caution">
    <text evidence="1">The sequence shown here is derived from an EMBL/GenBank/DDBJ whole genome shotgun (WGS) entry which is preliminary data.</text>
</comment>
<feature type="non-terminal residue" evidence="1">
    <location>
        <position position="1"/>
    </location>
</feature>
<reference evidence="1 2" key="1">
    <citation type="submission" date="2019-06" db="EMBL/GenBank/DDBJ databases">
        <title>Genomics analysis of Aphanomyces spp. identifies a new class of oomycete effector associated with host adaptation.</title>
        <authorList>
            <person name="Gaulin E."/>
        </authorList>
    </citation>
    <scope>NUCLEOTIDE SEQUENCE [LARGE SCALE GENOMIC DNA]</scope>
    <source>
        <strain evidence="1 2">E</strain>
    </source>
</reference>